<evidence type="ECO:0000256" key="3">
    <source>
        <dbReference type="ARBA" id="ARBA00023163"/>
    </source>
</evidence>
<dbReference type="PRINTS" id="PR00455">
    <property type="entry name" value="HTHTETR"/>
</dbReference>
<keyword evidence="3" id="KW-0804">Transcription</keyword>
<dbReference type="Gene3D" id="1.10.357.10">
    <property type="entry name" value="Tetracycline Repressor, domain 2"/>
    <property type="match status" value="1"/>
</dbReference>
<dbReference type="AlphaFoldDB" id="A0AAU7XDZ6"/>
<evidence type="ECO:0000313" key="6">
    <source>
        <dbReference type="EMBL" id="XBY45795.1"/>
    </source>
</evidence>
<evidence type="ECO:0000259" key="5">
    <source>
        <dbReference type="PROSITE" id="PS50977"/>
    </source>
</evidence>
<dbReference type="RefSeq" id="WP_407050891.1">
    <property type="nucleotide sequence ID" value="NZ_CP158568.1"/>
</dbReference>
<dbReference type="SUPFAM" id="SSF46689">
    <property type="entry name" value="Homeodomain-like"/>
    <property type="match status" value="1"/>
</dbReference>
<dbReference type="InterPro" id="IPR001647">
    <property type="entry name" value="HTH_TetR"/>
</dbReference>
<feature type="DNA-binding region" description="H-T-H motif" evidence="4">
    <location>
        <begin position="31"/>
        <end position="50"/>
    </location>
</feature>
<dbReference type="InterPro" id="IPR009057">
    <property type="entry name" value="Homeodomain-like_sf"/>
</dbReference>
<feature type="domain" description="HTH tetR-type" evidence="5">
    <location>
        <begin position="8"/>
        <end position="68"/>
    </location>
</feature>
<dbReference type="PANTHER" id="PTHR47506">
    <property type="entry name" value="TRANSCRIPTIONAL REGULATORY PROTEIN"/>
    <property type="match status" value="1"/>
</dbReference>
<accession>A0AAU7XDZ6</accession>
<evidence type="ECO:0000256" key="1">
    <source>
        <dbReference type="ARBA" id="ARBA00023015"/>
    </source>
</evidence>
<organism evidence="6">
    <name type="scientific">Methyloraptor flagellatus</name>
    <dbReference type="NCBI Taxonomy" id="3162530"/>
    <lineage>
        <taxon>Bacteria</taxon>
        <taxon>Pseudomonadati</taxon>
        <taxon>Pseudomonadota</taxon>
        <taxon>Alphaproteobacteria</taxon>
        <taxon>Hyphomicrobiales</taxon>
        <taxon>Ancalomicrobiaceae</taxon>
        <taxon>Methyloraptor</taxon>
    </lineage>
</organism>
<evidence type="ECO:0000256" key="2">
    <source>
        <dbReference type="ARBA" id="ARBA00023125"/>
    </source>
</evidence>
<dbReference type="InterPro" id="IPR036271">
    <property type="entry name" value="Tet_transcr_reg_TetR-rel_C_sf"/>
</dbReference>
<evidence type="ECO:0000256" key="4">
    <source>
        <dbReference type="PROSITE-ProRule" id="PRU00335"/>
    </source>
</evidence>
<dbReference type="PANTHER" id="PTHR47506:SF7">
    <property type="entry name" value="TRANSCRIPTIONAL REGULATORY PROTEIN"/>
    <property type="match status" value="1"/>
</dbReference>
<keyword evidence="1" id="KW-0805">Transcription regulation</keyword>
<proteinExistence type="predicted"/>
<protein>
    <submittedName>
        <fullName evidence="6">TetR/AcrR family transcriptional regulator</fullName>
    </submittedName>
</protein>
<dbReference type="Pfam" id="PF00440">
    <property type="entry name" value="TetR_N"/>
    <property type="match status" value="1"/>
</dbReference>
<name>A0AAU7XDZ6_9HYPH</name>
<keyword evidence="2 4" id="KW-0238">DNA-binding</keyword>
<gene>
    <name evidence="6" type="ORF">ABS361_05905</name>
</gene>
<dbReference type="KEGG" id="mflg:ABS361_05905"/>
<dbReference type="GO" id="GO:0003677">
    <property type="term" value="F:DNA binding"/>
    <property type="evidence" value="ECO:0007669"/>
    <property type="project" value="UniProtKB-UniRule"/>
</dbReference>
<reference evidence="6" key="1">
    <citation type="submission" date="2024-06" db="EMBL/GenBank/DDBJ databases">
        <title>Methylostella associata gen. nov., sp. nov., a novel Ancalomicrobiaceae-affiliated facultatively methylotrophic bacteria that feed on methanotrophs of the genus Methylococcus.</title>
        <authorList>
            <person name="Saltykova V."/>
            <person name="Danilova O.V."/>
            <person name="Oshkin I.Y."/>
            <person name="Belova S.E."/>
            <person name="Pimenov N.V."/>
            <person name="Dedysh S.N."/>
        </authorList>
    </citation>
    <scope>NUCLEOTIDE SEQUENCE</scope>
    <source>
        <strain evidence="6">S20</strain>
    </source>
</reference>
<dbReference type="EMBL" id="CP158568">
    <property type="protein sequence ID" value="XBY45795.1"/>
    <property type="molecule type" value="Genomic_DNA"/>
</dbReference>
<dbReference type="SUPFAM" id="SSF48498">
    <property type="entry name" value="Tetracyclin repressor-like, C-terminal domain"/>
    <property type="match status" value="1"/>
</dbReference>
<sequence length="194" mass="20935">MSEPCPKPRPRDRIIETAATLFREHGIRGVGVDTIAEAAGSNKMTLYRHFGSKDELVAECLRLQAEQAAEKWVRLEREHPDDPLGQLHGWIALIANCLETEVRGCDLANAAVELHEQGHPAWAVIGAFKAEQLKKLADICRAAGARDPDLLADTLYLLVEGARISRQINGADGPSAVFVRAAQAAVAAAIGRSA</sequence>
<dbReference type="PROSITE" id="PS50977">
    <property type="entry name" value="HTH_TETR_2"/>
    <property type="match status" value="1"/>
</dbReference>